<dbReference type="InterPro" id="IPR051806">
    <property type="entry name" value="HAD-like_SPP"/>
</dbReference>
<dbReference type="AlphaFoldDB" id="A0A9J7BWF7"/>
<dbReference type="Pfam" id="PF13419">
    <property type="entry name" value="HAD_2"/>
    <property type="match status" value="1"/>
</dbReference>
<dbReference type="SUPFAM" id="SSF56784">
    <property type="entry name" value="HAD-like"/>
    <property type="match status" value="1"/>
</dbReference>
<keyword evidence="2" id="KW-1185">Reference proteome</keyword>
<dbReference type="NCBIfam" id="TIGR01549">
    <property type="entry name" value="HAD-SF-IA-v1"/>
    <property type="match status" value="1"/>
</dbReference>
<dbReference type="PANTHER" id="PTHR43481:SF4">
    <property type="entry name" value="GLYCEROL-1-PHOSPHATE PHOSPHOHYDROLASE 1-RELATED"/>
    <property type="match status" value="1"/>
</dbReference>
<dbReference type="Gene3D" id="3.40.50.1000">
    <property type="entry name" value="HAD superfamily/HAD-like"/>
    <property type="match status" value="1"/>
</dbReference>
<evidence type="ECO:0000313" key="2">
    <source>
        <dbReference type="Proteomes" id="UP001059380"/>
    </source>
</evidence>
<dbReference type="InterPro" id="IPR041492">
    <property type="entry name" value="HAD_2"/>
</dbReference>
<dbReference type="CDD" id="cd07505">
    <property type="entry name" value="HAD_BPGM-like"/>
    <property type="match status" value="1"/>
</dbReference>
<accession>A0A9J7BWF7</accession>
<dbReference type="NCBIfam" id="TIGR01509">
    <property type="entry name" value="HAD-SF-IA-v3"/>
    <property type="match status" value="1"/>
</dbReference>
<name>A0A9J7BWF7_9BACT</name>
<protein>
    <submittedName>
        <fullName evidence="1">HAD family phosphatase</fullName>
    </submittedName>
</protein>
<evidence type="ECO:0000313" key="1">
    <source>
        <dbReference type="EMBL" id="UWZ86976.1"/>
    </source>
</evidence>
<dbReference type="Proteomes" id="UP001059380">
    <property type="component" value="Chromosome"/>
</dbReference>
<organism evidence="1 2">
    <name type="scientific">Occallatibacter riparius</name>
    <dbReference type="NCBI Taxonomy" id="1002689"/>
    <lineage>
        <taxon>Bacteria</taxon>
        <taxon>Pseudomonadati</taxon>
        <taxon>Acidobacteriota</taxon>
        <taxon>Terriglobia</taxon>
        <taxon>Terriglobales</taxon>
        <taxon>Acidobacteriaceae</taxon>
        <taxon>Occallatibacter</taxon>
    </lineage>
</organism>
<dbReference type="EMBL" id="CP093313">
    <property type="protein sequence ID" value="UWZ86976.1"/>
    <property type="molecule type" value="Genomic_DNA"/>
</dbReference>
<dbReference type="InterPro" id="IPR023198">
    <property type="entry name" value="PGP-like_dom2"/>
</dbReference>
<dbReference type="Gene3D" id="1.10.150.240">
    <property type="entry name" value="Putative phosphatase, domain 2"/>
    <property type="match status" value="1"/>
</dbReference>
<sequence length="196" mass="21947">MLADTETLYWRAWCELLKPCNVEFTWADYCRIGRGIREERMLESLALMVSDTDAMHGIRQRVPEAREMVRRWKLAELPITEATIDLLKSLAGWILGLVTSSDRSDVEPLLLRAGIAHCFTACVFGDETTTHKPDPAPYLMMREKLGVSDGVVFEDSDAGFESAAAAGFDVIRVETPGQLPALVRKLLKWECTEQAG</sequence>
<dbReference type="KEGG" id="orp:MOP44_04865"/>
<dbReference type="GO" id="GO:0050308">
    <property type="term" value="F:sugar-phosphatase activity"/>
    <property type="evidence" value="ECO:0007669"/>
    <property type="project" value="TreeGrafter"/>
</dbReference>
<reference evidence="1" key="1">
    <citation type="submission" date="2021-04" db="EMBL/GenBank/DDBJ databases">
        <title>Phylogenetic analysis of Acidobacteriaceae.</title>
        <authorList>
            <person name="Qiu L."/>
            <person name="Zhang Q."/>
        </authorList>
    </citation>
    <scope>NUCLEOTIDE SEQUENCE</scope>
    <source>
        <strain evidence="1">DSM 25168</strain>
    </source>
</reference>
<dbReference type="InterPro" id="IPR023214">
    <property type="entry name" value="HAD_sf"/>
</dbReference>
<dbReference type="InterPro" id="IPR036412">
    <property type="entry name" value="HAD-like_sf"/>
</dbReference>
<dbReference type="PANTHER" id="PTHR43481">
    <property type="entry name" value="FRUCTOSE-1-PHOSPHATE PHOSPHATASE"/>
    <property type="match status" value="1"/>
</dbReference>
<gene>
    <name evidence="1" type="ORF">MOP44_04865</name>
</gene>
<proteinExistence type="predicted"/>
<dbReference type="InterPro" id="IPR006439">
    <property type="entry name" value="HAD-SF_hydro_IA"/>
</dbReference>